<keyword evidence="3" id="KW-1185">Reference proteome</keyword>
<feature type="transmembrane region" description="Helical" evidence="1">
    <location>
        <begin position="20"/>
        <end position="40"/>
    </location>
</feature>
<gene>
    <name evidence="2" type="ORF">CCAP1982_LOCUS624</name>
</gene>
<dbReference type="AlphaFoldDB" id="A0A811TZM8"/>
<keyword evidence="1" id="KW-1133">Transmembrane helix</keyword>
<comment type="caution">
    <text evidence="2">The sequence shown here is derived from an EMBL/GenBank/DDBJ whole genome shotgun (WGS) entry which is preliminary data.</text>
</comment>
<name>A0A811TZM8_CERCA</name>
<evidence type="ECO:0000313" key="3">
    <source>
        <dbReference type="Proteomes" id="UP000606786"/>
    </source>
</evidence>
<keyword evidence="1" id="KW-0812">Transmembrane</keyword>
<dbReference type="EMBL" id="CAJHJT010000001">
    <property type="protein sequence ID" value="CAD6991711.1"/>
    <property type="molecule type" value="Genomic_DNA"/>
</dbReference>
<dbReference type="Proteomes" id="UP000606786">
    <property type="component" value="Unassembled WGS sequence"/>
</dbReference>
<feature type="non-terminal residue" evidence="2">
    <location>
        <position position="1"/>
    </location>
</feature>
<sequence length="61" mass="7383">MSRVKHDIMTLECEGDFTQFFFLLFCMFEVSMTSAFCKMVSPTKIETFREYHTVRGKIYHW</sequence>
<reference evidence="2" key="1">
    <citation type="submission" date="2020-11" db="EMBL/GenBank/DDBJ databases">
        <authorList>
            <person name="Whitehead M."/>
        </authorList>
    </citation>
    <scope>NUCLEOTIDE SEQUENCE</scope>
    <source>
        <strain evidence="2">EGII</strain>
    </source>
</reference>
<keyword evidence="1" id="KW-0472">Membrane</keyword>
<organism evidence="2 3">
    <name type="scientific">Ceratitis capitata</name>
    <name type="common">Mediterranean fruit fly</name>
    <name type="synonym">Tephritis capitata</name>
    <dbReference type="NCBI Taxonomy" id="7213"/>
    <lineage>
        <taxon>Eukaryota</taxon>
        <taxon>Metazoa</taxon>
        <taxon>Ecdysozoa</taxon>
        <taxon>Arthropoda</taxon>
        <taxon>Hexapoda</taxon>
        <taxon>Insecta</taxon>
        <taxon>Pterygota</taxon>
        <taxon>Neoptera</taxon>
        <taxon>Endopterygota</taxon>
        <taxon>Diptera</taxon>
        <taxon>Brachycera</taxon>
        <taxon>Muscomorpha</taxon>
        <taxon>Tephritoidea</taxon>
        <taxon>Tephritidae</taxon>
        <taxon>Ceratitis</taxon>
        <taxon>Ceratitis</taxon>
    </lineage>
</organism>
<evidence type="ECO:0000256" key="1">
    <source>
        <dbReference type="SAM" id="Phobius"/>
    </source>
</evidence>
<proteinExistence type="predicted"/>
<protein>
    <submittedName>
        <fullName evidence="2">(Mediterranean fruit fly) hypothetical protein</fullName>
    </submittedName>
</protein>
<accession>A0A811TZM8</accession>
<evidence type="ECO:0000313" key="2">
    <source>
        <dbReference type="EMBL" id="CAD6991711.1"/>
    </source>
</evidence>